<feature type="coiled-coil region" evidence="5">
    <location>
        <begin position="150"/>
        <end position="177"/>
    </location>
</feature>
<evidence type="ECO:0000259" key="7">
    <source>
        <dbReference type="PROSITE" id="PS50089"/>
    </source>
</evidence>
<dbReference type="AlphaFoldDB" id="A0AAD5RT83"/>
<evidence type="ECO:0000256" key="3">
    <source>
        <dbReference type="ARBA" id="ARBA00022833"/>
    </source>
</evidence>
<keyword evidence="3" id="KW-0862">Zinc</keyword>
<keyword evidence="2 4" id="KW-0863">Zinc-finger</keyword>
<dbReference type="GO" id="GO:0007131">
    <property type="term" value="P:reciprocal meiotic recombination"/>
    <property type="evidence" value="ECO:0007669"/>
    <property type="project" value="InterPro"/>
</dbReference>
<dbReference type="InterPro" id="IPR013083">
    <property type="entry name" value="Znf_RING/FYVE/PHD"/>
</dbReference>
<evidence type="ECO:0000256" key="1">
    <source>
        <dbReference type="ARBA" id="ARBA00022723"/>
    </source>
</evidence>
<dbReference type="GO" id="GO:0008270">
    <property type="term" value="F:zinc ion binding"/>
    <property type="evidence" value="ECO:0007669"/>
    <property type="project" value="UniProtKB-KW"/>
</dbReference>
<evidence type="ECO:0000256" key="5">
    <source>
        <dbReference type="SAM" id="Coils"/>
    </source>
</evidence>
<dbReference type="Pfam" id="PF14634">
    <property type="entry name" value="zf-RING_5"/>
    <property type="match status" value="1"/>
</dbReference>
<feature type="compositionally biased region" description="Polar residues" evidence="6">
    <location>
        <begin position="300"/>
        <end position="309"/>
    </location>
</feature>
<evidence type="ECO:0000256" key="6">
    <source>
        <dbReference type="SAM" id="MobiDB-lite"/>
    </source>
</evidence>
<dbReference type="InterPro" id="IPR017907">
    <property type="entry name" value="Znf_RING_CS"/>
</dbReference>
<dbReference type="InterPro" id="IPR042448">
    <property type="entry name" value="CCNB1IP1"/>
</dbReference>
<evidence type="ECO:0000313" key="8">
    <source>
        <dbReference type="EMBL" id="KAJ2898237.1"/>
    </source>
</evidence>
<dbReference type="GO" id="GO:0000795">
    <property type="term" value="C:synaptonemal complex"/>
    <property type="evidence" value="ECO:0007669"/>
    <property type="project" value="InterPro"/>
</dbReference>
<keyword evidence="9" id="KW-1185">Reference proteome</keyword>
<dbReference type="PANTHER" id="PTHR14305:SF0">
    <property type="entry name" value="E3 UBIQUITIN-PROTEIN LIGASE CCNB1IP1"/>
    <property type="match status" value="1"/>
</dbReference>
<dbReference type="Proteomes" id="UP001201980">
    <property type="component" value="Unassembled WGS sequence"/>
</dbReference>
<comment type="caution">
    <text evidence="8">The sequence shown here is derived from an EMBL/GenBank/DDBJ whole genome shotgun (WGS) entry which is preliminary data.</text>
</comment>
<dbReference type="GO" id="GO:0061630">
    <property type="term" value="F:ubiquitin protein ligase activity"/>
    <property type="evidence" value="ECO:0007669"/>
    <property type="project" value="InterPro"/>
</dbReference>
<protein>
    <recommendedName>
        <fullName evidence="7">RING-type domain-containing protein</fullName>
    </recommendedName>
</protein>
<proteinExistence type="predicted"/>
<dbReference type="EMBL" id="JAKWBI020000239">
    <property type="protein sequence ID" value="KAJ2898237.1"/>
    <property type="molecule type" value="Genomic_DNA"/>
</dbReference>
<name>A0AAD5RT83_9PEZI</name>
<dbReference type="InterPro" id="IPR001841">
    <property type="entry name" value="Znf_RING"/>
</dbReference>
<sequence>MDNVLRCNSLNCRRPLTDQALVTTCSHIFCLDCANRLGLDPRRDRNVCPACGVILTSPGDYPVNSLNPTEDYKTSVLSGLSPNIIMECTGRAMSFWAYQTTQEMYGSINIAALTLPGLRAYEATGANQEMFRVYQERVAKALTEKYTSLNSYLDKTMADANTEIEQLQNQITMQEKGDLTKQNGELQNAFKEKHRALLQATELYDRLKKKAMMNQMEVAASDAVDSTLNSISQSHGHQDQHIYQNSRQHGGSSDGQYMETGHAGRMPHGRSHLNNHASQGHGTNTKAGLQDWGRPPPQPRVSNISGTPSNHRRGVGPAGGIGLSAVPGLVSGTPRMSQQRDNFFERPANQPRATPNAYGPKVGMSPGVRVSQADANTAFDFRRGGGVGGEKQYKPKLKLDGMDLTYENRGL</sequence>
<feature type="region of interest" description="Disordered" evidence="6">
    <location>
        <begin position="230"/>
        <end position="320"/>
    </location>
</feature>
<reference evidence="8" key="1">
    <citation type="submission" date="2022-07" db="EMBL/GenBank/DDBJ databases">
        <title>Draft genome sequence of Zalerion maritima ATCC 34329, a (micro)plastics degrading marine fungus.</title>
        <authorList>
            <person name="Paco A."/>
            <person name="Goncalves M.F.M."/>
            <person name="Rocha-Santos T.A.P."/>
            <person name="Alves A."/>
        </authorList>
    </citation>
    <scope>NUCLEOTIDE SEQUENCE</scope>
    <source>
        <strain evidence="8">ATCC 34329</strain>
    </source>
</reference>
<dbReference type="PROSITE" id="PS00518">
    <property type="entry name" value="ZF_RING_1"/>
    <property type="match status" value="1"/>
</dbReference>
<gene>
    <name evidence="8" type="ORF">MKZ38_004063</name>
</gene>
<feature type="domain" description="RING-type" evidence="7">
    <location>
        <begin position="12"/>
        <end position="51"/>
    </location>
</feature>
<evidence type="ECO:0000256" key="4">
    <source>
        <dbReference type="PROSITE-ProRule" id="PRU00175"/>
    </source>
</evidence>
<accession>A0AAD5RT83</accession>
<feature type="region of interest" description="Disordered" evidence="6">
    <location>
        <begin position="343"/>
        <end position="362"/>
    </location>
</feature>
<dbReference type="PANTHER" id="PTHR14305">
    <property type="entry name" value="E3 UBIQUITIN-PROTEIN LIGASE CCNB1IP1"/>
    <property type="match status" value="1"/>
</dbReference>
<evidence type="ECO:0000313" key="9">
    <source>
        <dbReference type="Proteomes" id="UP001201980"/>
    </source>
</evidence>
<feature type="compositionally biased region" description="Polar residues" evidence="6">
    <location>
        <begin position="274"/>
        <end position="287"/>
    </location>
</feature>
<dbReference type="SUPFAM" id="SSF57850">
    <property type="entry name" value="RING/U-box"/>
    <property type="match status" value="1"/>
</dbReference>
<keyword evidence="1" id="KW-0479">Metal-binding</keyword>
<dbReference type="Gene3D" id="3.30.40.10">
    <property type="entry name" value="Zinc/RING finger domain, C3HC4 (zinc finger)"/>
    <property type="match status" value="1"/>
</dbReference>
<organism evidence="8 9">
    <name type="scientific">Zalerion maritima</name>
    <dbReference type="NCBI Taxonomy" id="339359"/>
    <lineage>
        <taxon>Eukaryota</taxon>
        <taxon>Fungi</taxon>
        <taxon>Dikarya</taxon>
        <taxon>Ascomycota</taxon>
        <taxon>Pezizomycotina</taxon>
        <taxon>Sordariomycetes</taxon>
        <taxon>Lulworthiomycetidae</taxon>
        <taxon>Lulworthiales</taxon>
        <taxon>Lulworthiaceae</taxon>
        <taxon>Zalerion</taxon>
    </lineage>
</organism>
<evidence type="ECO:0000256" key="2">
    <source>
        <dbReference type="ARBA" id="ARBA00022771"/>
    </source>
</evidence>
<feature type="compositionally biased region" description="Polar residues" evidence="6">
    <location>
        <begin position="230"/>
        <end position="255"/>
    </location>
</feature>
<dbReference type="PROSITE" id="PS50089">
    <property type="entry name" value="ZF_RING_2"/>
    <property type="match status" value="1"/>
</dbReference>
<keyword evidence="5" id="KW-0175">Coiled coil</keyword>